<organism evidence="1 2">
    <name type="scientific">Tanacetum coccineum</name>
    <dbReference type="NCBI Taxonomy" id="301880"/>
    <lineage>
        <taxon>Eukaryota</taxon>
        <taxon>Viridiplantae</taxon>
        <taxon>Streptophyta</taxon>
        <taxon>Embryophyta</taxon>
        <taxon>Tracheophyta</taxon>
        <taxon>Spermatophyta</taxon>
        <taxon>Magnoliopsida</taxon>
        <taxon>eudicotyledons</taxon>
        <taxon>Gunneridae</taxon>
        <taxon>Pentapetalae</taxon>
        <taxon>asterids</taxon>
        <taxon>campanulids</taxon>
        <taxon>Asterales</taxon>
        <taxon>Asteraceae</taxon>
        <taxon>Asteroideae</taxon>
        <taxon>Anthemideae</taxon>
        <taxon>Anthemidinae</taxon>
        <taxon>Tanacetum</taxon>
    </lineage>
</organism>
<sequence length="196" mass="22270">MVQQEMGEHRIELGMPMQVKGNRSSVIIVMALDILQETVLKSKSVHKFWDSVGKDKDAVDDEHEVYSKVQPSDVIDTTSVHMGNSNVTPYEQYLSDNDIFGVPSCASSALNSVCVLSVNDVFLLHDPIATELEIYKEQVAIYEQRTKFELTEREQRMDDQMRNGIMSKSVIKRKKKNLKKGTSSFLSSYNLRSQSM</sequence>
<reference evidence="1" key="1">
    <citation type="journal article" date="2022" name="Int. J. Mol. Sci.">
        <title>Draft Genome of Tanacetum Coccineum: Genomic Comparison of Closely Related Tanacetum-Family Plants.</title>
        <authorList>
            <person name="Yamashiro T."/>
            <person name="Shiraishi A."/>
            <person name="Nakayama K."/>
            <person name="Satake H."/>
        </authorList>
    </citation>
    <scope>NUCLEOTIDE SEQUENCE</scope>
</reference>
<gene>
    <name evidence="1" type="ORF">Tco_1132557</name>
</gene>
<name>A0ABQ5JDB9_9ASTR</name>
<proteinExistence type="predicted"/>
<accession>A0ABQ5JDB9</accession>
<dbReference type="Proteomes" id="UP001151760">
    <property type="component" value="Unassembled WGS sequence"/>
</dbReference>
<evidence type="ECO:0000313" key="1">
    <source>
        <dbReference type="EMBL" id="GJU10161.1"/>
    </source>
</evidence>
<reference evidence="1" key="2">
    <citation type="submission" date="2022-01" db="EMBL/GenBank/DDBJ databases">
        <authorList>
            <person name="Yamashiro T."/>
            <person name="Shiraishi A."/>
            <person name="Satake H."/>
            <person name="Nakayama K."/>
        </authorList>
    </citation>
    <scope>NUCLEOTIDE SEQUENCE</scope>
</reference>
<evidence type="ECO:0000313" key="2">
    <source>
        <dbReference type="Proteomes" id="UP001151760"/>
    </source>
</evidence>
<comment type="caution">
    <text evidence="1">The sequence shown here is derived from an EMBL/GenBank/DDBJ whole genome shotgun (WGS) entry which is preliminary data.</text>
</comment>
<protein>
    <submittedName>
        <fullName evidence="1">Uncharacterized protein</fullName>
    </submittedName>
</protein>
<keyword evidence="2" id="KW-1185">Reference proteome</keyword>
<dbReference type="EMBL" id="BQNB010021797">
    <property type="protein sequence ID" value="GJU10161.1"/>
    <property type="molecule type" value="Genomic_DNA"/>
</dbReference>